<organism evidence="1 2">
    <name type="scientific">Macrostomum lignano</name>
    <dbReference type="NCBI Taxonomy" id="282301"/>
    <lineage>
        <taxon>Eukaryota</taxon>
        <taxon>Metazoa</taxon>
        <taxon>Spiralia</taxon>
        <taxon>Lophotrochozoa</taxon>
        <taxon>Platyhelminthes</taxon>
        <taxon>Rhabditophora</taxon>
        <taxon>Macrostomorpha</taxon>
        <taxon>Macrostomida</taxon>
        <taxon>Macrostomidae</taxon>
        <taxon>Macrostomum</taxon>
    </lineage>
</organism>
<dbReference type="WBParaSite" id="maker-unitig_20351-snap-gene-0.2-mRNA-1">
    <property type="protein sequence ID" value="maker-unitig_20351-snap-gene-0.2-mRNA-1"/>
    <property type="gene ID" value="maker-unitig_20351-snap-gene-0.2"/>
</dbReference>
<accession>A0A1I8F5T5</accession>
<reference evidence="2" key="1">
    <citation type="submission" date="2016-11" db="UniProtKB">
        <authorList>
            <consortium name="WormBaseParasite"/>
        </authorList>
    </citation>
    <scope>IDENTIFICATION</scope>
</reference>
<evidence type="ECO:0000313" key="2">
    <source>
        <dbReference type="WBParaSite" id="maker-unitig_20351-snap-gene-0.2-mRNA-1"/>
    </source>
</evidence>
<protein>
    <submittedName>
        <fullName evidence="2">OTU domain-containing protein</fullName>
    </submittedName>
</protein>
<sequence>MISERDIASKNLDQLVKYGKFKLRGNSKKASVIEERFLALFMEAAEYTVDRTVAAKVVADILQSDPTSNDLHVNNKDYIDGNKEAEYLALINRGAVLLSRYPLVPQSANHDCLGIALRMVLRGLDNFYRDKFSSDQQRVARNLDWISQIDPQAAVQQSLPLSAVLDHLSARLGPVICLIDANNTDAARLPAGCGSCMHCNCLSLSSPLLRRRPLPGALHPAVRLSSRGAPSYLSDPMSRISEYKLMSFKEFDRVRTRRYSARHCFRLSSSLPARRRSDAVGADCQRPLDLVLRDLPAGCQLDTVRRALGRFARYSRQRHQLVGRDLLLIGSQAKAQAVPTAWETPLLRRRLPNSASRRTLSTSQHRPVQRAVRLTFFYQSTRREFSGLSVCARTGSIGCPVAGCDRDLISRCAPGLSAPVLWAPAPVSRRWRCFSFSRLACGRSAPAACSGR</sequence>
<proteinExistence type="predicted"/>
<dbReference type="Proteomes" id="UP000095280">
    <property type="component" value="Unplaced"/>
</dbReference>
<keyword evidence="1" id="KW-1185">Reference proteome</keyword>
<name>A0A1I8F5T5_9PLAT</name>
<dbReference type="AlphaFoldDB" id="A0A1I8F5T5"/>
<evidence type="ECO:0000313" key="1">
    <source>
        <dbReference type="Proteomes" id="UP000095280"/>
    </source>
</evidence>